<evidence type="ECO:0000256" key="7">
    <source>
        <dbReference type="ARBA" id="ARBA00023004"/>
    </source>
</evidence>
<dbReference type="Gene3D" id="3.40.50.80">
    <property type="entry name" value="Nucleotide-binding domain of ferredoxin-NADP reductase (FNR) module"/>
    <property type="match status" value="1"/>
</dbReference>
<keyword evidence="2" id="KW-0285">Flavoprotein</keyword>
<evidence type="ECO:0000259" key="10">
    <source>
        <dbReference type="PROSITE" id="PS51384"/>
    </source>
</evidence>
<protein>
    <submittedName>
        <fullName evidence="11">Ferredoxin-NADP reductase</fullName>
    </submittedName>
</protein>
<dbReference type="InterPro" id="IPR017938">
    <property type="entry name" value="Riboflavin_synthase-like_b-brl"/>
</dbReference>
<evidence type="ECO:0000259" key="9">
    <source>
        <dbReference type="PROSITE" id="PS51085"/>
    </source>
</evidence>
<evidence type="ECO:0000313" key="11">
    <source>
        <dbReference type="EMBL" id="NYG59631.1"/>
    </source>
</evidence>
<dbReference type="InterPro" id="IPR050415">
    <property type="entry name" value="MRET"/>
</dbReference>
<evidence type="ECO:0000256" key="8">
    <source>
        <dbReference type="ARBA" id="ARBA00023014"/>
    </source>
</evidence>
<evidence type="ECO:0000256" key="2">
    <source>
        <dbReference type="ARBA" id="ARBA00022630"/>
    </source>
</evidence>
<evidence type="ECO:0000256" key="5">
    <source>
        <dbReference type="ARBA" id="ARBA00022827"/>
    </source>
</evidence>
<keyword evidence="6" id="KW-0560">Oxidoreductase</keyword>
<keyword evidence="5" id="KW-0274">FAD</keyword>
<dbReference type="InterPro" id="IPR039261">
    <property type="entry name" value="FNR_nucleotide-bd"/>
</dbReference>
<dbReference type="Gene3D" id="2.40.30.10">
    <property type="entry name" value="Translation factors"/>
    <property type="match status" value="1"/>
</dbReference>
<gene>
    <name evidence="11" type="ORF">BJ980_002554</name>
</gene>
<dbReference type="Pfam" id="PF00970">
    <property type="entry name" value="FAD_binding_6"/>
    <property type="match status" value="1"/>
</dbReference>
<evidence type="ECO:0000256" key="3">
    <source>
        <dbReference type="ARBA" id="ARBA00022714"/>
    </source>
</evidence>
<dbReference type="SUPFAM" id="SSF63380">
    <property type="entry name" value="Riboflavin synthase domain-like"/>
    <property type="match status" value="1"/>
</dbReference>
<dbReference type="InterPro" id="IPR008333">
    <property type="entry name" value="Cbr1-like_FAD-bd_dom"/>
</dbReference>
<dbReference type="PANTHER" id="PTHR47354">
    <property type="entry name" value="NADH OXIDOREDUCTASE HCR"/>
    <property type="match status" value="1"/>
</dbReference>
<dbReference type="RefSeq" id="WP_179502656.1">
    <property type="nucleotide sequence ID" value="NZ_JACCAA010000001.1"/>
</dbReference>
<dbReference type="EMBL" id="JACCAA010000001">
    <property type="protein sequence ID" value="NYG59631.1"/>
    <property type="molecule type" value="Genomic_DNA"/>
</dbReference>
<feature type="domain" description="FAD-binding FR-type" evidence="10">
    <location>
        <begin position="47"/>
        <end position="149"/>
    </location>
</feature>
<dbReference type="SUPFAM" id="SSF54292">
    <property type="entry name" value="2Fe-2S ferredoxin-like"/>
    <property type="match status" value="1"/>
</dbReference>
<keyword evidence="8" id="KW-0411">Iron-sulfur</keyword>
<keyword evidence="3" id="KW-0001">2Fe-2S</keyword>
<evidence type="ECO:0000313" key="12">
    <source>
        <dbReference type="Proteomes" id="UP000540656"/>
    </source>
</evidence>
<evidence type="ECO:0000256" key="6">
    <source>
        <dbReference type="ARBA" id="ARBA00023002"/>
    </source>
</evidence>
<dbReference type="CDD" id="cd00207">
    <property type="entry name" value="fer2"/>
    <property type="match status" value="1"/>
</dbReference>
<dbReference type="GO" id="GO:0016491">
    <property type="term" value="F:oxidoreductase activity"/>
    <property type="evidence" value="ECO:0007669"/>
    <property type="project" value="UniProtKB-KW"/>
</dbReference>
<evidence type="ECO:0000256" key="4">
    <source>
        <dbReference type="ARBA" id="ARBA00022723"/>
    </source>
</evidence>
<dbReference type="PROSITE" id="PS51384">
    <property type="entry name" value="FAD_FR"/>
    <property type="match status" value="1"/>
</dbReference>
<name>A0A7Y9RZR0_9ACTN</name>
<dbReference type="SUPFAM" id="SSF52343">
    <property type="entry name" value="Ferredoxin reductase-like, C-terminal NADP-linked domain"/>
    <property type="match status" value="1"/>
</dbReference>
<proteinExistence type="predicted"/>
<dbReference type="InterPro" id="IPR017927">
    <property type="entry name" value="FAD-bd_FR_type"/>
</dbReference>
<keyword evidence="12" id="KW-1185">Reference proteome</keyword>
<dbReference type="PRINTS" id="PR00410">
    <property type="entry name" value="PHEHYDRXLASE"/>
</dbReference>
<accession>A0A7Y9RZR0</accession>
<organism evidence="11 12">
    <name type="scientific">Nocardioides daedukensis</name>
    <dbReference type="NCBI Taxonomy" id="634462"/>
    <lineage>
        <taxon>Bacteria</taxon>
        <taxon>Bacillati</taxon>
        <taxon>Actinomycetota</taxon>
        <taxon>Actinomycetes</taxon>
        <taxon>Propionibacteriales</taxon>
        <taxon>Nocardioidaceae</taxon>
        <taxon>Nocardioides</taxon>
    </lineage>
</organism>
<comment type="caution">
    <text evidence="11">The sequence shown here is derived from an EMBL/GenBank/DDBJ whole genome shotgun (WGS) entry which is preliminary data.</text>
</comment>
<dbReference type="PANTHER" id="PTHR47354:SF6">
    <property type="entry name" value="NADH OXIDOREDUCTASE HCR"/>
    <property type="match status" value="1"/>
</dbReference>
<dbReference type="InterPro" id="IPR036010">
    <property type="entry name" value="2Fe-2S_ferredoxin-like_sf"/>
</dbReference>
<dbReference type="Pfam" id="PF00111">
    <property type="entry name" value="Fer2"/>
    <property type="match status" value="1"/>
</dbReference>
<dbReference type="InterPro" id="IPR012675">
    <property type="entry name" value="Beta-grasp_dom_sf"/>
</dbReference>
<reference evidence="11 12" key="1">
    <citation type="submission" date="2020-07" db="EMBL/GenBank/DDBJ databases">
        <title>Sequencing the genomes of 1000 actinobacteria strains.</title>
        <authorList>
            <person name="Klenk H.-P."/>
        </authorList>
    </citation>
    <scope>NUCLEOTIDE SEQUENCE [LARGE SCALE GENOMIC DNA]</scope>
    <source>
        <strain evidence="11 12">DSM 23819</strain>
    </source>
</reference>
<feature type="domain" description="2Fe-2S ferredoxin-type" evidence="9">
    <location>
        <begin position="291"/>
        <end position="380"/>
    </location>
</feature>
<dbReference type="PROSITE" id="PS51085">
    <property type="entry name" value="2FE2S_FER_2"/>
    <property type="match status" value="1"/>
</dbReference>
<evidence type="ECO:0000256" key="1">
    <source>
        <dbReference type="ARBA" id="ARBA00001974"/>
    </source>
</evidence>
<dbReference type="GO" id="GO:0046872">
    <property type="term" value="F:metal ion binding"/>
    <property type="evidence" value="ECO:0007669"/>
    <property type="project" value="UniProtKB-KW"/>
</dbReference>
<keyword evidence="4" id="KW-0479">Metal-binding</keyword>
<dbReference type="GO" id="GO:0051537">
    <property type="term" value="F:2 iron, 2 sulfur cluster binding"/>
    <property type="evidence" value="ECO:0007669"/>
    <property type="project" value="UniProtKB-KW"/>
</dbReference>
<sequence>MALLEASGRGSRPSNRLADRVVRLVEAATTPLLPADYLDLFAPLRSGAPLRGRIEQVIPETRDAATIVIRPGADWAGHVPGQYIRLGIDVDGVRQWRAYSLTHGPRADGFISITVKAVPGGVVSNHLVHEAQRGTLVHLEQATGDFVLPDDLAGRKLLFLTAGSGVTPVIGMLRNLFPVTDTGVLKLERSDDLDITVVHVAPSEPDSIFIQNLRELGEADAINLIARYDDEHGVLAVDDLASLVPDLAERTTYACGPAGLLDALGAHHTERGLELFTEQFRPVTIAAGEGGTVVLEKSGVELDLDGATTILDAAEQAGVLMPSGCRMGICMGCVLPLREGAVRDLRNGEITTATPGETNTGGVSIQTCISAAAGPCHIDH</sequence>
<dbReference type="Proteomes" id="UP000540656">
    <property type="component" value="Unassembled WGS sequence"/>
</dbReference>
<dbReference type="CDD" id="cd06216">
    <property type="entry name" value="FNR_iron_sulfur_binding_2"/>
    <property type="match status" value="1"/>
</dbReference>
<dbReference type="InterPro" id="IPR001041">
    <property type="entry name" value="2Fe-2S_ferredoxin-type"/>
</dbReference>
<dbReference type="AlphaFoldDB" id="A0A7Y9RZR0"/>
<dbReference type="Gene3D" id="3.10.20.30">
    <property type="match status" value="1"/>
</dbReference>
<keyword evidence="7" id="KW-0408">Iron</keyword>
<comment type="cofactor">
    <cofactor evidence="1">
        <name>FAD</name>
        <dbReference type="ChEBI" id="CHEBI:57692"/>
    </cofactor>
</comment>